<name>A0A1M6H2X0_9FLAO</name>
<feature type="binding site" evidence="3">
    <location>
        <position position="65"/>
    </location>
    <ligand>
        <name>substrate</name>
    </ligand>
</feature>
<evidence type="ECO:0000256" key="3">
    <source>
        <dbReference type="PIRSR" id="PIRSR620019-2"/>
    </source>
</evidence>
<dbReference type="RefSeq" id="WP_073153098.1">
    <property type="nucleotide sequence ID" value="NZ_FQYY01000009.1"/>
</dbReference>
<feature type="binding site" evidence="3">
    <location>
        <begin position="10"/>
        <end position="12"/>
    </location>
    <ligand>
        <name>substrate</name>
    </ligand>
</feature>
<dbReference type="Gene3D" id="3.40.50.20">
    <property type="match status" value="1"/>
</dbReference>
<feature type="domain" description="PglD N-terminal" evidence="4">
    <location>
        <begin position="4"/>
        <end position="76"/>
    </location>
</feature>
<dbReference type="NCBIfam" id="TIGR03570">
    <property type="entry name" value="NeuD_NnaD"/>
    <property type="match status" value="1"/>
</dbReference>
<keyword evidence="5" id="KW-0808">Transferase</keyword>
<evidence type="ECO:0000313" key="5">
    <source>
        <dbReference type="EMBL" id="SHJ16551.1"/>
    </source>
</evidence>
<dbReference type="Gene3D" id="2.160.10.10">
    <property type="entry name" value="Hexapeptide repeat proteins"/>
    <property type="match status" value="1"/>
</dbReference>
<evidence type="ECO:0000256" key="2">
    <source>
        <dbReference type="PIRSR" id="PIRSR620019-1"/>
    </source>
</evidence>
<dbReference type="OrthoDB" id="9794407at2"/>
<reference evidence="5 6" key="1">
    <citation type="submission" date="2016-11" db="EMBL/GenBank/DDBJ databases">
        <authorList>
            <person name="Jaros S."/>
            <person name="Januszkiewicz K."/>
            <person name="Wedrychowicz H."/>
        </authorList>
    </citation>
    <scope>NUCLEOTIDE SEQUENCE [LARGE SCALE GENOMIC DNA]</scope>
    <source>
        <strain evidence="5 6">DSM 21425</strain>
    </source>
</reference>
<evidence type="ECO:0000256" key="1">
    <source>
        <dbReference type="ARBA" id="ARBA00007274"/>
    </source>
</evidence>
<feature type="binding site" evidence="3">
    <location>
        <position position="162"/>
    </location>
    <ligand>
        <name>acetyl-CoA</name>
        <dbReference type="ChEBI" id="CHEBI:57288"/>
    </ligand>
</feature>
<dbReference type="InterPro" id="IPR020019">
    <property type="entry name" value="AcTrfase_PglD-like"/>
</dbReference>
<dbReference type="Proteomes" id="UP000184225">
    <property type="component" value="Unassembled WGS sequence"/>
</dbReference>
<dbReference type="InterPro" id="IPR011004">
    <property type="entry name" value="Trimer_LpxA-like_sf"/>
</dbReference>
<dbReference type="STRING" id="579105.SAMN04488096_10996"/>
<protein>
    <submittedName>
        <fullName evidence="5">Sugar O-acyltransferase, sialic acid O-acetyltransferase NeuD family</fullName>
    </submittedName>
</protein>
<keyword evidence="6" id="KW-1185">Reference proteome</keyword>
<dbReference type="CDD" id="cd03360">
    <property type="entry name" value="LbH_AT_putative"/>
    <property type="match status" value="1"/>
</dbReference>
<feature type="active site" description="Proton acceptor" evidence="2">
    <location>
        <position position="132"/>
    </location>
</feature>
<dbReference type="SUPFAM" id="SSF51161">
    <property type="entry name" value="Trimeric LpxA-like enzymes"/>
    <property type="match status" value="1"/>
</dbReference>
<dbReference type="GO" id="GO:0016746">
    <property type="term" value="F:acyltransferase activity"/>
    <property type="evidence" value="ECO:0007669"/>
    <property type="project" value="UniProtKB-KW"/>
</dbReference>
<dbReference type="AlphaFoldDB" id="A0A1M6H2X0"/>
<evidence type="ECO:0000313" key="6">
    <source>
        <dbReference type="Proteomes" id="UP000184225"/>
    </source>
</evidence>
<dbReference type="PANTHER" id="PTHR43300:SF7">
    <property type="entry name" value="UDP-N-ACETYLBACILLOSAMINE N-ACETYLTRANSFERASE"/>
    <property type="match status" value="1"/>
</dbReference>
<organism evidence="5 6">
    <name type="scientific">Mesonia phycicola</name>
    <dbReference type="NCBI Taxonomy" id="579105"/>
    <lineage>
        <taxon>Bacteria</taxon>
        <taxon>Pseudomonadati</taxon>
        <taxon>Bacteroidota</taxon>
        <taxon>Flavobacteriia</taxon>
        <taxon>Flavobacteriales</taxon>
        <taxon>Flavobacteriaceae</taxon>
        <taxon>Mesonia</taxon>
    </lineage>
</organism>
<sequence length="202" mass="21174">MSRLNIYGASGHAKVITESFLSSYPNGIVNFWDDDVNKKTCLNYSINHNTSNLDIIQSEFVIGVGDNKIRKKVAVKISDKVVFSKAVIHKSSIVSVSANIGVGTVFFANSVVNANAIIGKHSIVNSAAVVEHDCILGDFVHISPGALLAGNVTIDEGTQIGIGAKVIQGINIGKWCKIGAGAVVIHDVPDGATVVGVPAKII</sequence>
<feature type="site" description="Increases basicity of active site His" evidence="2">
    <location>
        <position position="133"/>
    </location>
</feature>
<dbReference type="EMBL" id="FQYY01000009">
    <property type="protein sequence ID" value="SHJ16551.1"/>
    <property type="molecule type" value="Genomic_DNA"/>
</dbReference>
<proteinExistence type="inferred from homology"/>
<dbReference type="InterPro" id="IPR050179">
    <property type="entry name" value="Trans_hexapeptide_repeat"/>
</dbReference>
<dbReference type="Pfam" id="PF17836">
    <property type="entry name" value="PglD_N"/>
    <property type="match status" value="1"/>
</dbReference>
<gene>
    <name evidence="5" type="ORF">SAMN04488096_10996</name>
</gene>
<accession>A0A1M6H2X0</accession>
<feature type="binding site" evidence="3">
    <location>
        <position position="141"/>
    </location>
    <ligand>
        <name>acetyl-CoA</name>
        <dbReference type="ChEBI" id="CHEBI:57288"/>
    </ligand>
</feature>
<keyword evidence="5" id="KW-0012">Acyltransferase</keyword>
<comment type="similarity">
    <text evidence="1">Belongs to the transferase hexapeptide repeat family.</text>
</comment>
<dbReference type="InterPro" id="IPR041561">
    <property type="entry name" value="PglD_N"/>
</dbReference>
<dbReference type="PANTHER" id="PTHR43300">
    <property type="entry name" value="ACETYLTRANSFERASE"/>
    <property type="match status" value="1"/>
</dbReference>
<evidence type="ECO:0000259" key="4">
    <source>
        <dbReference type="Pfam" id="PF17836"/>
    </source>
</evidence>